<evidence type="ECO:0000256" key="4">
    <source>
        <dbReference type="ARBA" id="ARBA00022452"/>
    </source>
</evidence>
<dbReference type="EMBL" id="CP040602">
    <property type="protein sequence ID" value="QCU91202.1"/>
    <property type="molecule type" value="Genomic_DNA"/>
</dbReference>
<keyword evidence="14" id="KW-1185">Reference proteome</keyword>
<comment type="subunit">
    <text evidence="2">Homotrimer.</text>
</comment>
<protein>
    <submittedName>
        <fullName evidence="13">Porin</fullName>
    </submittedName>
</protein>
<evidence type="ECO:0000256" key="5">
    <source>
        <dbReference type="ARBA" id="ARBA00022692"/>
    </source>
</evidence>
<evidence type="ECO:0000256" key="2">
    <source>
        <dbReference type="ARBA" id="ARBA00011233"/>
    </source>
</evidence>
<dbReference type="GO" id="GO:0006811">
    <property type="term" value="P:monoatomic ion transport"/>
    <property type="evidence" value="ECO:0007669"/>
    <property type="project" value="UniProtKB-KW"/>
</dbReference>
<dbReference type="SUPFAM" id="SSF56935">
    <property type="entry name" value="Porins"/>
    <property type="match status" value="1"/>
</dbReference>
<dbReference type="GO" id="GO:0009279">
    <property type="term" value="C:cell outer membrane"/>
    <property type="evidence" value="ECO:0007669"/>
    <property type="project" value="UniProtKB-SubCell"/>
</dbReference>
<keyword evidence="9" id="KW-0472">Membrane</keyword>
<dbReference type="AlphaFoldDB" id="A0A4P9K7V3"/>
<feature type="domain" description="Porin" evidence="12">
    <location>
        <begin position="10"/>
        <end position="302"/>
    </location>
</feature>
<organism evidence="13 14">
    <name type="scientific">Thiomicrorhabdus sediminis</name>
    <dbReference type="NCBI Taxonomy" id="2580412"/>
    <lineage>
        <taxon>Bacteria</taxon>
        <taxon>Pseudomonadati</taxon>
        <taxon>Pseudomonadota</taxon>
        <taxon>Gammaproteobacteria</taxon>
        <taxon>Thiotrichales</taxon>
        <taxon>Piscirickettsiaceae</taxon>
        <taxon>Thiomicrorhabdus</taxon>
    </lineage>
</organism>
<evidence type="ECO:0000256" key="3">
    <source>
        <dbReference type="ARBA" id="ARBA00022448"/>
    </source>
</evidence>
<dbReference type="Proteomes" id="UP000304864">
    <property type="component" value="Chromosome"/>
</dbReference>
<evidence type="ECO:0000256" key="11">
    <source>
        <dbReference type="SAM" id="SignalP"/>
    </source>
</evidence>
<accession>A0A4P9K7V3</accession>
<feature type="signal peptide" evidence="11">
    <location>
        <begin position="1"/>
        <end position="19"/>
    </location>
</feature>
<comment type="subcellular location">
    <subcellularLocation>
        <location evidence="1">Cell outer membrane</location>
        <topology evidence="1">Multi-pass membrane protein</topology>
    </subcellularLocation>
</comment>
<evidence type="ECO:0000313" key="14">
    <source>
        <dbReference type="Proteomes" id="UP000304864"/>
    </source>
</evidence>
<reference evidence="13 14" key="1">
    <citation type="submission" date="2019-05" db="EMBL/GenBank/DDBJ databases">
        <title>Thiomicrorhabdus sediminis sp. nov, a novel sulfur-oxidizing bacterium isolated from coastal sediment.</title>
        <authorList>
            <person name="Liu X."/>
        </authorList>
    </citation>
    <scope>NUCLEOTIDE SEQUENCE [LARGE SCALE GENOMIC DNA]</scope>
    <source>
        <strain evidence="13 14">G1</strain>
    </source>
</reference>
<evidence type="ECO:0000256" key="9">
    <source>
        <dbReference type="ARBA" id="ARBA00023136"/>
    </source>
</evidence>
<keyword evidence="8" id="KW-0626">Porin</keyword>
<keyword evidence="10" id="KW-0998">Cell outer membrane</keyword>
<dbReference type="PANTHER" id="PTHR34501:SF9">
    <property type="entry name" value="MAJOR OUTER MEMBRANE PROTEIN P.IA"/>
    <property type="match status" value="1"/>
</dbReference>
<dbReference type="GO" id="GO:0015288">
    <property type="term" value="F:porin activity"/>
    <property type="evidence" value="ECO:0007669"/>
    <property type="project" value="UniProtKB-KW"/>
</dbReference>
<gene>
    <name evidence="13" type="ORF">FE785_10665</name>
</gene>
<evidence type="ECO:0000313" key="13">
    <source>
        <dbReference type="EMBL" id="QCU91202.1"/>
    </source>
</evidence>
<feature type="chain" id="PRO_5020724364" evidence="11">
    <location>
        <begin position="20"/>
        <end position="342"/>
    </location>
</feature>
<evidence type="ECO:0000259" key="12">
    <source>
        <dbReference type="Pfam" id="PF13609"/>
    </source>
</evidence>
<dbReference type="CDD" id="cd00342">
    <property type="entry name" value="gram_neg_porins"/>
    <property type="match status" value="1"/>
</dbReference>
<dbReference type="KEGG" id="thig:FE785_10665"/>
<proteinExistence type="predicted"/>
<keyword evidence="7" id="KW-0406">Ion transport</keyword>
<evidence type="ECO:0000256" key="6">
    <source>
        <dbReference type="ARBA" id="ARBA00022729"/>
    </source>
</evidence>
<dbReference type="InterPro" id="IPR023614">
    <property type="entry name" value="Porin_dom_sf"/>
</dbReference>
<evidence type="ECO:0000256" key="1">
    <source>
        <dbReference type="ARBA" id="ARBA00004571"/>
    </source>
</evidence>
<keyword evidence="3" id="KW-0813">Transport</keyword>
<dbReference type="PANTHER" id="PTHR34501">
    <property type="entry name" value="PROTEIN YDDL-RELATED"/>
    <property type="match status" value="1"/>
</dbReference>
<sequence>MKKTLITSGLMCITAMAMAESSADLYGSIRTQIENVQVDQAKAGEDKSYSGIRDAYSRFGIKASHLLKNGITLNAKIEIPFNTQRLSMEDPSFFEGFYKDNRDPRLYQIGASGDWGSVTIGKQWLAYYNNIAYPVDYFSSFYSGFATHATVRREAMTYSSPSINGFNATLSMVDMTDGNNTSYLDTNQYALSYANNGFNVALAYQDSIKGSADILGASLSFTTGPWRFATKLEQLNSPSGTANPDPRIYNLYASYQLNNYTFKAHYAKGDESADGSSFFQGNSYHLGVDYQYTKNFKVFLEYFFEDHGYAIYTPNTETFDVLAGYHTQTDGSVFTIGARYDF</sequence>
<dbReference type="Pfam" id="PF13609">
    <property type="entry name" value="Porin_4"/>
    <property type="match status" value="1"/>
</dbReference>
<dbReference type="Gene3D" id="2.40.160.10">
    <property type="entry name" value="Porin"/>
    <property type="match status" value="1"/>
</dbReference>
<dbReference type="InterPro" id="IPR050298">
    <property type="entry name" value="Gram-neg_bact_OMP"/>
</dbReference>
<name>A0A4P9K7V3_9GAMM</name>
<evidence type="ECO:0000256" key="8">
    <source>
        <dbReference type="ARBA" id="ARBA00023114"/>
    </source>
</evidence>
<evidence type="ECO:0000256" key="10">
    <source>
        <dbReference type="ARBA" id="ARBA00023237"/>
    </source>
</evidence>
<keyword evidence="6 11" id="KW-0732">Signal</keyword>
<dbReference type="GO" id="GO:0046930">
    <property type="term" value="C:pore complex"/>
    <property type="evidence" value="ECO:0007669"/>
    <property type="project" value="UniProtKB-KW"/>
</dbReference>
<dbReference type="InterPro" id="IPR033900">
    <property type="entry name" value="Gram_neg_porin_domain"/>
</dbReference>
<evidence type="ECO:0000256" key="7">
    <source>
        <dbReference type="ARBA" id="ARBA00023065"/>
    </source>
</evidence>
<dbReference type="OrthoDB" id="784582at2"/>
<keyword evidence="5" id="KW-0812">Transmembrane</keyword>
<keyword evidence="4" id="KW-1134">Transmembrane beta strand</keyword>